<proteinExistence type="predicted"/>
<comment type="caution">
    <text evidence="2">The sequence shown here is derived from an EMBL/GenBank/DDBJ whole genome shotgun (WGS) entry which is preliminary data.</text>
</comment>
<name>A0ABY6T2L2_9CLOT</name>
<dbReference type="RefSeq" id="WP_125150193.1">
    <property type="nucleotide sequence ID" value="NZ_UYIN01000024.1"/>
</dbReference>
<organism evidence="2 3">
    <name type="scientific">Clostridium carnis</name>
    <dbReference type="NCBI Taxonomy" id="1530"/>
    <lineage>
        <taxon>Bacteria</taxon>
        <taxon>Bacillati</taxon>
        <taxon>Bacillota</taxon>
        <taxon>Clostridia</taxon>
        <taxon>Eubacteriales</taxon>
        <taxon>Clostridiaceae</taxon>
        <taxon>Clostridium</taxon>
    </lineage>
</organism>
<dbReference type="EMBL" id="UYIN01000024">
    <property type="protein sequence ID" value="VDG74623.1"/>
    <property type="molecule type" value="Genomic_DNA"/>
</dbReference>
<dbReference type="InterPro" id="IPR006528">
    <property type="entry name" value="Phage_head_morphogenesis_dom"/>
</dbReference>
<accession>A0ABY6T2L2</accession>
<evidence type="ECO:0000259" key="1">
    <source>
        <dbReference type="Pfam" id="PF04233"/>
    </source>
</evidence>
<evidence type="ECO:0000313" key="2">
    <source>
        <dbReference type="EMBL" id="VDG74623.1"/>
    </source>
</evidence>
<evidence type="ECO:0000313" key="3">
    <source>
        <dbReference type="Proteomes" id="UP000277570"/>
    </source>
</evidence>
<dbReference type="Proteomes" id="UP000277570">
    <property type="component" value="Unassembled WGS sequence"/>
</dbReference>
<protein>
    <submittedName>
        <fullName evidence="2">Phage-like protein</fullName>
    </submittedName>
</protein>
<dbReference type="Pfam" id="PF04233">
    <property type="entry name" value="Phage_Mu_F"/>
    <property type="match status" value="1"/>
</dbReference>
<feature type="domain" description="Phage head morphogenesis" evidence="1">
    <location>
        <begin position="144"/>
        <end position="247"/>
    </location>
</feature>
<sequence>MVPRKNTAKDLWQPRRRIEVTYKRSLRQIVKQMNKVIRGLRTADEITRALKKFTESTEFKKYAESCSKKMITSLFSDAGKTWREAAKANSRGSTIYEALKNELSGPIGGAINEQIQKNAELIKSMPLDVAKEMTDYAAKQSYIGRRASDIAQDLQKKFEFISEKKANLIARTEVSKASTELAKARCENLGIRWYIWRTSEDQRVRNSHSHMEGVLICWDNPPSPEKILGIKSSLGYYHAGECPNCRCYPEPVVSLDFVKWPCKVYYNGTIQSMTKKQFEEIVA</sequence>
<reference evidence="2 3" key="1">
    <citation type="submission" date="2018-11" db="EMBL/GenBank/DDBJ databases">
        <authorList>
            <consortium name="Pathogen Informatics"/>
        </authorList>
    </citation>
    <scope>NUCLEOTIDE SEQUENCE [LARGE SCALE GENOMIC DNA]</scope>
    <source>
        <strain evidence="2 3">NCTC10913</strain>
    </source>
</reference>
<gene>
    <name evidence="2" type="ORF">NCTC10913_04875</name>
</gene>
<keyword evidence="3" id="KW-1185">Reference proteome</keyword>